<comment type="caution">
    <text evidence="6">The sequence shown here is derived from an EMBL/GenBank/DDBJ whole genome shotgun (WGS) entry which is preliminary data.</text>
</comment>
<evidence type="ECO:0000256" key="2">
    <source>
        <dbReference type="ARBA" id="ARBA00022884"/>
    </source>
</evidence>
<dbReference type="EMBL" id="BAABME010000288">
    <property type="protein sequence ID" value="GAA0141477.1"/>
    <property type="molecule type" value="Genomic_DNA"/>
</dbReference>
<organism evidence="6 7">
    <name type="scientific">Lithospermum erythrorhizon</name>
    <name type="common">Purple gromwell</name>
    <name type="synonym">Lithospermum officinale var. erythrorhizon</name>
    <dbReference type="NCBI Taxonomy" id="34254"/>
    <lineage>
        <taxon>Eukaryota</taxon>
        <taxon>Viridiplantae</taxon>
        <taxon>Streptophyta</taxon>
        <taxon>Embryophyta</taxon>
        <taxon>Tracheophyta</taxon>
        <taxon>Spermatophyta</taxon>
        <taxon>Magnoliopsida</taxon>
        <taxon>eudicotyledons</taxon>
        <taxon>Gunneridae</taxon>
        <taxon>Pentapetalae</taxon>
        <taxon>asterids</taxon>
        <taxon>lamiids</taxon>
        <taxon>Boraginales</taxon>
        <taxon>Boraginaceae</taxon>
        <taxon>Boraginoideae</taxon>
        <taxon>Lithospermeae</taxon>
        <taxon>Lithospermum</taxon>
    </lineage>
</organism>
<feature type="compositionally biased region" description="Basic and acidic residues" evidence="4">
    <location>
        <begin position="330"/>
        <end position="344"/>
    </location>
</feature>
<dbReference type="GO" id="GO:0003723">
    <property type="term" value="F:RNA binding"/>
    <property type="evidence" value="ECO:0007669"/>
    <property type="project" value="UniProtKB-UniRule"/>
</dbReference>
<dbReference type="Gene3D" id="3.30.160.20">
    <property type="match status" value="3"/>
</dbReference>
<dbReference type="AlphaFoldDB" id="A0AAV3NUS0"/>
<keyword evidence="1" id="KW-0677">Repeat</keyword>
<evidence type="ECO:0000256" key="4">
    <source>
        <dbReference type="SAM" id="MobiDB-lite"/>
    </source>
</evidence>
<dbReference type="PROSITE" id="PS50137">
    <property type="entry name" value="DS_RBD"/>
    <property type="match status" value="3"/>
</dbReference>
<feature type="domain" description="DRBM" evidence="5">
    <location>
        <begin position="1"/>
        <end position="72"/>
    </location>
</feature>
<dbReference type="PANTHER" id="PTHR46031">
    <property type="match status" value="1"/>
</dbReference>
<dbReference type="Pfam" id="PF00035">
    <property type="entry name" value="dsrm"/>
    <property type="match status" value="3"/>
</dbReference>
<sequence length="380" mass="42407">MYKSKLHELCQKRRWNFPAYATERVGGPDHNPRFSSKVTINGVCFETPKNQCRSSKEAQNMAAQLAFDHLINVVPPVKEPNSGSIASELSHTFKIRLQQYAQKHNLSLPVYYNEFEGPPHARRFRAKVTISGVSYEFSEFFPTLKEAEHQAAKVAFETLSRDDIQEDEGLYKTFLQEFAQKKLFQLPKYSTSQFGVSHHPTFVCTVEIGTDVFQGSEATTKKQAEMAAAKVAFNALLKRKEGQAPSRYHKKETLGITSFNMQSTINNLLNQPLQEIAPNSPDTGESAVNKDEMITGQLSSNSGLNAQLQDPPPSTSSPSSATVKAPAKRVISDTEHDKQAEAVKKPTRNVNVFPKDAEIVIPEGASVMSYSDQYFALKLR</sequence>
<accession>A0AAV3NUS0</accession>
<dbReference type="SUPFAM" id="SSF54768">
    <property type="entry name" value="dsRNA-binding domain-like"/>
    <property type="match status" value="3"/>
</dbReference>
<proteinExistence type="predicted"/>
<evidence type="ECO:0000313" key="7">
    <source>
        <dbReference type="Proteomes" id="UP001454036"/>
    </source>
</evidence>
<protein>
    <recommendedName>
        <fullName evidence="5">DRBM domain-containing protein</fullName>
    </recommendedName>
</protein>
<name>A0AAV3NUS0_LITER</name>
<dbReference type="InterPro" id="IPR014720">
    <property type="entry name" value="dsRBD_dom"/>
</dbReference>
<evidence type="ECO:0000259" key="5">
    <source>
        <dbReference type="PROSITE" id="PS50137"/>
    </source>
</evidence>
<feature type="domain" description="DRBM" evidence="5">
    <location>
        <begin position="170"/>
        <end position="238"/>
    </location>
</feature>
<keyword evidence="2 3" id="KW-0694">RNA-binding</keyword>
<evidence type="ECO:0000256" key="3">
    <source>
        <dbReference type="PROSITE-ProRule" id="PRU00266"/>
    </source>
</evidence>
<dbReference type="PANTHER" id="PTHR46031:SF16">
    <property type="entry name" value="DOUBLE-STRANDED RNA-BINDING PROTEIN 4"/>
    <property type="match status" value="1"/>
</dbReference>
<gene>
    <name evidence="6" type="ORF">LIER_02611</name>
</gene>
<evidence type="ECO:0000256" key="1">
    <source>
        <dbReference type="ARBA" id="ARBA00022737"/>
    </source>
</evidence>
<feature type="compositionally biased region" description="Low complexity" evidence="4">
    <location>
        <begin position="316"/>
        <end position="325"/>
    </location>
</feature>
<feature type="domain" description="DRBM" evidence="5">
    <location>
        <begin position="92"/>
        <end position="161"/>
    </location>
</feature>
<dbReference type="Proteomes" id="UP001454036">
    <property type="component" value="Unassembled WGS sequence"/>
</dbReference>
<reference evidence="6 7" key="1">
    <citation type="submission" date="2024-01" db="EMBL/GenBank/DDBJ databases">
        <title>The complete chloroplast genome sequence of Lithospermum erythrorhizon: insights into the phylogenetic relationship among Boraginaceae species and the maternal lineages of purple gromwells.</title>
        <authorList>
            <person name="Okada T."/>
            <person name="Watanabe K."/>
        </authorList>
    </citation>
    <scope>NUCLEOTIDE SEQUENCE [LARGE SCALE GENOMIC DNA]</scope>
</reference>
<dbReference type="SMART" id="SM00358">
    <property type="entry name" value="DSRM"/>
    <property type="match status" value="3"/>
</dbReference>
<keyword evidence="7" id="KW-1185">Reference proteome</keyword>
<feature type="region of interest" description="Disordered" evidence="4">
    <location>
        <begin position="301"/>
        <end position="347"/>
    </location>
</feature>
<evidence type="ECO:0000313" key="6">
    <source>
        <dbReference type="EMBL" id="GAA0141477.1"/>
    </source>
</evidence>